<comment type="caution">
    <text evidence="2">The sequence shown here is derived from an EMBL/GenBank/DDBJ whole genome shotgun (WGS) entry which is preliminary data.</text>
</comment>
<feature type="region of interest" description="Disordered" evidence="1">
    <location>
        <begin position="204"/>
        <end position="241"/>
    </location>
</feature>
<organism evidence="2 3">
    <name type="scientific">Rhizoclosmatium globosum</name>
    <dbReference type="NCBI Taxonomy" id="329046"/>
    <lineage>
        <taxon>Eukaryota</taxon>
        <taxon>Fungi</taxon>
        <taxon>Fungi incertae sedis</taxon>
        <taxon>Chytridiomycota</taxon>
        <taxon>Chytridiomycota incertae sedis</taxon>
        <taxon>Chytridiomycetes</taxon>
        <taxon>Chytridiales</taxon>
        <taxon>Chytriomycetaceae</taxon>
        <taxon>Rhizoclosmatium</taxon>
    </lineage>
</organism>
<dbReference type="AlphaFoldDB" id="A0A1Y2CFP5"/>
<reference evidence="2 3" key="1">
    <citation type="submission" date="2016-07" db="EMBL/GenBank/DDBJ databases">
        <title>Pervasive Adenine N6-methylation of Active Genes in Fungi.</title>
        <authorList>
            <consortium name="DOE Joint Genome Institute"/>
            <person name="Mondo S.J."/>
            <person name="Dannebaum R.O."/>
            <person name="Kuo R.C."/>
            <person name="Labutti K."/>
            <person name="Haridas S."/>
            <person name="Kuo A."/>
            <person name="Salamov A."/>
            <person name="Ahrendt S.R."/>
            <person name="Lipzen A."/>
            <person name="Sullivan W."/>
            <person name="Andreopoulos W.B."/>
            <person name="Clum A."/>
            <person name="Lindquist E."/>
            <person name="Daum C."/>
            <person name="Ramamoorthy G.K."/>
            <person name="Gryganskyi A."/>
            <person name="Culley D."/>
            <person name="Magnuson J.K."/>
            <person name="James T.Y."/>
            <person name="O'Malley M.A."/>
            <person name="Stajich J.E."/>
            <person name="Spatafora J.W."/>
            <person name="Visel A."/>
            <person name="Grigoriev I.V."/>
        </authorList>
    </citation>
    <scope>NUCLEOTIDE SEQUENCE [LARGE SCALE GENOMIC DNA]</scope>
    <source>
        <strain evidence="2 3">JEL800</strain>
    </source>
</reference>
<dbReference type="Proteomes" id="UP000193642">
    <property type="component" value="Unassembled WGS sequence"/>
</dbReference>
<protein>
    <submittedName>
        <fullName evidence="2">Uncharacterized protein</fullName>
    </submittedName>
</protein>
<evidence type="ECO:0000256" key="1">
    <source>
        <dbReference type="SAM" id="MobiDB-lite"/>
    </source>
</evidence>
<keyword evidence="3" id="KW-1185">Reference proteome</keyword>
<sequence length="410" mass="42761">MRLITILICAISTQAVVLFLTINLLHYSGGAPDIFMSTGYTLENCQNYCLAAQSNNPPCVAVSFYTPPSSSTGTCYAKSQGGIDSGSSVAFDAGWRFSFYKYQVTTLYGLSFNGYTTSSVTGNTKEECVASCLQLTTCRSVLFSDSNGCVGKEYLNFNILANGYLIIVGRSLTTTTSTTTSTKTSTTSSSTSTATTSTTSKVITSDTSTTSSSTSTTTTSATSSTMSSTTSSSPIDTGTSRTTTTTIYSRISVAVTVTTADIAIPFSSATSSSFALTTTETLKLPSTSTQFVAIKISTETASSFTSIHSITASATSITTEATTIPSLTSLYTFTAQLFTNSGSSTFRTSVCTPSSSSSSVSECTSISCSSPTSLSRTEQTFSSKGTSGFFITHVATTSTFSSTYQSHVPL</sequence>
<gene>
    <name evidence="2" type="ORF">BCR33DRAFT_154258</name>
</gene>
<accession>A0A1Y2CFP5</accession>
<name>A0A1Y2CFP5_9FUNG</name>
<proteinExistence type="predicted"/>
<dbReference type="EMBL" id="MCGO01000018">
    <property type="protein sequence ID" value="ORY45871.1"/>
    <property type="molecule type" value="Genomic_DNA"/>
</dbReference>
<evidence type="ECO:0000313" key="2">
    <source>
        <dbReference type="EMBL" id="ORY45871.1"/>
    </source>
</evidence>
<evidence type="ECO:0000313" key="3">
    <source>
        <dbReference type="Proteomes" id="UP000193642"/>
    </source>
</evidence>
<dbReference type="STRING" id="329046.A0A1Y2CFP5"/>